<dbReference type="OrthoDB" id="1063785at2759"/>
<dbReference type="GO" id="GO:0004867">
    <property type="term" value="F:serine-type endopeptidase inhibitor activity"/>
    <property type="evidence" value="ECO:0007669"/>
    <property type="project" value="InterPro"/>
</dbReference>
<dbReference type="SUPFAM" id="SSF56574">
    <property type="entry name" value="Serpins"/>
    <property type="match status" value="1"/>
</dbReference>
<dbReference type="PANTHER" id="PTHR11461">
    <property type="entry name" value="SERINE PROTEASE INHIBITOR, SERPIN"/>
    <property type="match status" value="1"/>
</dbReference>
<dbReference type="RefSeq" id="XP_027093370.1">
    <property type="nucleotide sequence ID" value="XM_027237569.2"/>
</dbReference>
<name>A0A6P6URD1_COFAR</name>
<dbReference type="InterPro" id="IPR042185">
    <property type="entry name" value="Serpin_sf_2"/>
</dbReference>
<evidence type="ECO:0000256" key="1">
    <source>
        <dbReference type="ARBA" id="ARBA00009500"/>
    </source>
</evidence>
<organism evidence="4 5">
    <name type="scientific">Coffea arabica</name>
    <name type="common">Arabian coffee</name>
    <dbReference type="NCBI Taxonomy" id="13443"/>
    <lineage>
        <taxon>Eukaryota</taxon>
        <taxon>Viridiplantae</taxon>
        <taxon>Streptophyta</taxon>
        <taxon>Embryophyta</taxon>
        <taxon>Tracheophyta</taxon>
        <taxon>Spermatophyta</taxon>
        <taxon>Magnoliopsida</taxon>
        <taxon>eudicotyledons</taxon>
        <taxon>Gunneridae</taxon>
        <taxon>Pentapetalae</taxon>
        <taxon>asterids</taxon>
        <taxon>lamiids</taxon>
        <taxon>Gentianales</taxon>
        <taxon>Rubiaceae</taxon>
        <taxon>Ixoroideae</taxon>
        <taxon>Gardenieae complex</taxon>
        <taxon>Bertiereae - Coffeeae clade</taxon>
        <taxon>Coffeeae</taxon>
        <taxon>Coffea</taxon>
    </lineage>
</organism>
<evidence type="ECO:0000259" key="3">
    <source>
        <dbReference type="SMART" id="SM00093"/>
    </source>
</evidence>
<dbReference type="InterPro" id="IPR036186">
    <property type="entry name" value="Serpin_sf"/>
</dbReference>
<dbReference type="GeneID" id="113713781"/>
<evidence type="ECO:0000256" key="2">
    <source>
        <dbReference type="RuleBase" id="RU000411"/>
    </source>
</evidence>
<dbReference type="InterPro" id="IPR000215">
    <property type="entry name" value="Serpin_fam"/>
</dbReference>
<evidence type="ECO:0000313" key="4">
    <source>
        <dbReference type="Proteomes" id="UP001652660"/>
    </source>
</evidence>
<dbReference type="SMART" id="SM00093">
    <property type="entry name" value="SERPIN"/>
    <property type="match status" value="1"/>
</dbReference>
<gene>
    <name evidence="5" type="primary">LOC113713781</name>
</gene>
<dbReference type="InterPro" id="IPR023795">
    <property type="entry name" value="Serpin_CS"/>
</dbReference>
<dbReference type="CDD" id="cd02043">
    <property type="entry name" value="serpinP_plants"/>
    <property type="match status" value="1"/>
</dbReference>
<dbReference type="AlphaFoldDB" id="A0A6P6URD1"/>
<protein>
    <submittedName>
        <fullName evidence="5">Serpin-Z10-like</fullName>
    </submittedName>
</protein>
<reference evidence="5" key="2">
    <citation type="submission" date="2025-08" db="UniProtKB">
        <authorList>
            <consortium name="RefSeq"/>
        </authorList>
    </citation>
    <scope>IDENTIFICATION</scope>
    <source>
        <tissue evidence="5">Leaves</tissue>
    </source>
</reference>
<accession>A0A6P6URD1</accession>
<reference evidence="4" key="1">
    <citation type="journal article" date="2025" name="Foods">
        <title>Unveiling the Microbial Signatures of Arabica Coffee Cherries: Insights into Ripeness Specific Diversity, Functional Traits, and Implications for Quality and Safety.</title>
        <authorList>
            <consortium name="RefSeq"/>
            <person name="Tenea G.N."/>
            <person name="Cifuentes V."/>
            <person name="Reyes P."/>
            <person name="Cevallos-Vallejos M."/>
        </authorList>
    </citation>
    <scope>NUCLEOTIDE SEQUENCE [LARGE SCALE GENOMIC DNA]</scope>
</reference>
<dbReference type="PANTHER" id="PTHR11461:SF315">
    <property type="entry name" value="SERPIN-Z3-LIKE"/>
    <property type="match status" value="1"/>
</dbReference>
<dbReference type="GO" id="GO:0005615">
    <property type="term" value="C:extracellular space"/>
    <property type="evidence" value="ECO:0007669"/>
    <property type="project" value="InterPro"/>
</dbReference>
<keyword evidence="4" id="KW-1185">Reference proteome</keyword>
<dbReference type="PROSITE" id="PS00284">
    <property type="entry name" value="SERPIN"/>
    <property type="match status" value="1"/>
</dbReference>
<dbReference type="Proteomes" id="UP001652660">
    <property type="component" value="Chromosome 10c"/>
</dbReference>
<evidence type="ECO:0000313" key="5">
    <source>
        <dbReference type="RefSeq" id="XP_027093370.1"/>
    </source>
</evidence>
<dbReference type="InterPro" id="IPR042178">
    <property type="entry name" value="Serpin_sf_1"/>
</dbReference>
<sequence>MDFCTQMSGLHLLNKIKQEIEKGFDKGFKENLVVSPLSFSAILNMIAAGSTGLTFSQMTKFLGCKSYDDINSKFLELMSIASPTDDAKHSNGGPVICLVNGLWVDKQYPLKASYQELVESVYKVQAKTVDLRNEVDRVVEEANEWAKSATKGLVTDVLQPCNVTPDTKLILGNALYFKGCWEEKFNAKSTKNLDFYLLNGDRISAPFMTGCNTYTQGSYDGFEVVKIPYQRGKQDRKAFSFFIFLPNEIDGLQKLLETATSDPGFFSQHFQLIHRTYDIFRIPKFKFAYRTAEGPQTIKDMGLCLPFMEDCRELTGLVDTKNEPFFVSEIVQKAFIEVDEVGTEAAAVSIFDMACGCSRYYEPTRFVADHPFMFMIREEESRSVLFTGAVLNPLLK</sequence>
<feature type="domain" description="Serpin" evidence="3">
    <location>
        <begin position="10"/>
        <end position="393"/>
    </location>
</feature>
<dbReference type="Pfam" id="PF00079">
    <property type="entry name" value="Serpin"/>
    <property type="match status" value="1"/>
</dbReference>
<comment type="similarity">
    <text evidence="1 2">Belongs to the serpin family.</text>
</comment>
<dbReference type="Gene3D" id="2.30.39.10">
    <property type="entry name" value="Alpha-1-antitrypsin, domain 1"/>
    <property type="match status" value="1"/>
</dbReference>
<proteinExistence type="inferred from homology"/>
<dbReference type="InterPro" id="IPR023796">
    <property type="entry name" value="Serpin_dom"/>
</dbReference>
<dbReference type="Gene3D" id="3.30.497.10">
    <property type="entry name" value="Antithrombin, subunit I, domain 2"/>
    <property type="match status" value="1"/>
</dbReference>